<dbReference type="InterPro" id="IPR003593">
    <property type="entry name" value="AAA+_ATPase"/>
</dbReference>
<keyword evidence="2" id="KW-0547">Nucleotide-binding</keyword>
<dbReference type="Pfam" id="PF00005">
    <property type="entry name" value="ABC_tran"/>
    <property type="match status" value="1"/>
</dbReference>
<dbReference type="Proteomes" id="UP000003100">
    <property type="component" value="Unassembled WGS sequence"/>
</dbReference>
<accession>C0CQ29</accession>
<evidence type="ECO:0000256" key="2">
    <source>
        <dbReference type="ARBA" id="ARBA00022741"/>
    </source>
</evidence>
<dbReference type="InterPro" id="IPR003439">
    <property type="entry name" value="ABC_transporter-like_ATP-bd"/>
</dbReference>
<keyword evidence="1" id="KW-0813">Transport</keyword>
<dbReference type="PANTHER" id="PTHR42939">
    <property type="entry name" value="ABC TRANSPORTER ATP-BINDING PROTEIN ALBC-RELATED"/>
    <property type="match status" value="1"/>
</dbReference>
<organism evidence="5 6">
    <name type="scientific">Blautia hydrogenotrophica (strain DSM 10507 / JCM 14656 / S5a33)</name>
    <name type="common">Ruminococcus hydrogenotrophicus</name>
    <dbReference type="NCBI Taxonomy" id="476272"/>
    <lineage>
        <taxon>Bacteria</taxon>
        <taxon>Bacillati</taxon>
        <taxon>Bacillota</taxon>
        <taxon>Clostridia</taxon>
        <taxon>Lachnospirales</taxon>
        <taxon>Lachnospiraceae</taxon>
        <taxon>Blautia</taxon>
    </lineage>
</organism>
<gene>
    <name evidence="5" type="ORF">RUMHYD_02981</name>
</gene>
<evidence type="ECO:0000259" key="4">
    <source>
        <dbReference type="PROSITE" id="PS50893"/>
    </source>
</evidence>
<dbReference type="GO" id="GO:0016887">
    <property type="term" value="F:ATP hydrolysis activity"/>
    <property type="evidence" value="ECO:0007669"/>
    <property type="project" value="InterPro"/>
</dbReference>
<dbReference type="RefSeq" id="WP_005950794.1">
    <property type="nucleotide sequence ID" value="NZ_CP136423.1"/>
</dbReference>
<keyword evidence="3" id="KW-0067">ATP-binding</keyword>
<dbReference type="InterPro" id="IPR027417">
    <property type="entry name" value="P-loop_NTPase"/>
</dbReference>
<name>C0CQ29_BLAHS</name>
<dbReference type="Gene3D" id="3.40.50.300">
    <property type="entry name" value="P-loop containing nucleotide triphosphate hydrolases"/>
    <property type="match status" value="1"/>
</dbReference>
<dbReference type="SMART" id="SM00382">
    <property type="entry name" value="AAA"/>
    <property type="match status" value="1"/>
</dbReference>
<evidence type="ECO:0000313" key="5">
    <source>
        <dbReference type="EMBL" id="EEG48117.1"/>
    </source>
</evidence>
<proteinExistence type="predicted"/>
<sequence>MSTILECRNLTKTYGAKKALDHINLKLDSGKIIGLLGPNGSGKTTILKLINRLLTVSDGQLLIDGMEPGVKTKAIVAYLPERTYLNPNMKIYEILNYFSDFYEDFDRGRAENMLQKLNLSTQARIKTLSKGSREKVQLVLVMSRRAKLYCLDEPIAGVDPAAREYILNTILNNYDENATILISTHLIADVENILDEVVFIKDGKIRMHESVDDIRFLKQKSVDELFREVFQC</sequence>
<dbReference type="GO" id="GO:0005524">
    <property type="term" value="F:ATP binding"/>
    <property type="evidence" value="ECO:0007669"/>
    <property type="project" value="UniProtKB-KW"/>
</dbReference>
<dbReference type="PANTHER" id="PTHR42939:SF1">
    <property type="entry name" value="ABC TRANSPORTER ATP-BINDING PROTEIN ALBC-RELATED"/>
    <property type="match status" value="1"/>
</dbReference>
<dbReference type="HOGENOM" id="CLU_000604_1_2_9"/>
<dbReference type="eggNOG" id="COG1131">
    <property type="taxonomic scope" value="Bacteria"/>
</dbReference>
<comment type="caution">
    <text evidence="5">The sequence shown here is derived from an EMBL/GenBank/DDBJ whole genome shotgun (WGS) entry which is preliminary data.</text>
</comment>
<dbReference type="GeneID" id="86822480"/>
<dbReference type="PROSITE" id="PS50893">
    <property type="entry name" value="ABC_TRANSPORTER_2"/>
    <property type="match status" value="1"/>
</dbReference>
<reference evidence="5 6" key="2">
    <citation type="submission" date="2009-02" db="EMBL/GenBank/DDBJ databases">
        <title>Draft genome sequence of Blautia hydrogenotrophica DSM 10507 (Ruminococcus hydrogenotrophicus DSM 10507).</title>
        <authorList>
            <person name="Sudarsanam P."/>
            <person name="Ley R."/>
            <person name="Guruge J."/>
            <person name="Turnbaugh P.J."/>
            <person name="Mahowald M."/>
            <person name="Liep D."/>
            <person name="Gordon J."/>
        </authorList>
    </citation>
    <scope>NUCLEOTIDE SEQUENCE [LARGE SCALE GENOMIC DNA]</scope>
    <source>
        <strain evidence="6">DSM 10507 / JCM 14656 / S5a33</strain>
    </source>
</reference>
<evidence type="ECO:0000256" key="3">
    <source>
        <dbReference type="ARBA" id="ARBA00022840"/>
    </source>
</evidence>
<evidence type="ECO:0000313" key="6">
    <source>
        <dbReference type="Proteomes" id="UP000003100"/>
    </source>
</evidence>
<dbReference type="CDD" id="cd03230">
    <property type="entry name" value="ABC_DR_subfamily_A"/>
    <property type="match status" value="1"/>
</dbReference>
<dbReference type="AlphaFoldDB" id="C0CQ29"/>
<dbReference type="SUPFAM" id="SSF52540">
    <property type="entry name" value="P-loop containing nucleoside triphosphate hydrolases"/>
    <property type="match status" value="1"/>
</dbReference>
<dbReference type="PATRIC" id="fig|476272.21.peg.1116"/>
<dbReference type="InterPro" id="IPR051782">
    <property type="entry name" value="ABC_Transporter_VariousFunc"/>
</dbReference>
<reference evidence="5 6" key="1">
    <citation type="submission" date="2009-01" db="EMBL/GenBank/DDBJ databases">
        <authorList>
            <person name="Fulton L."/>
            <person name="Clifton S."/>
            <person name="Fulton B."/>
            <person name="Xu J."/>
            <person name="Minx P."/>
            <person name="Pepin K.H."/>
            <person name="Johnson M."/>
            <person name="Bhonagiri V."/>
            <person name="Nash W.E."/>
            <person name="Mardis E.R."/>
            <person name="Wilson R.K."/>
        </authorList>
    </citation>
    <scope>NUCLEOTIDE SEQUENCE [LARGE SCALE GENOMIC DNA]</scope>
    <source>
        <strain evidence="6">DSM 10507 / JCM 14656 / S5a33</strain>
    </source>
</reference>
<evidence type="ECO:0000256" key="1">
    <source>
        <dbReference type="ARBA" id="ARBA00022448"/>
    </source>
</evidence>
<keyword evidence="6" id="KW-1185">Reference proteome</keyword>
<protein>
    <recommendedName>
        <fullName evidence="4">ABC transporter domain-containing protein</fullName>
    </recommendedName>
</protein>
<dbReference type="EMBL" id="ACBZ01000163">
    <property type="protein sequence ID" value="EEG48117.1"/>
    <property type="molecule type" value="Genomic_DNA"/>
</dbReference>
<feature type="domain" description="ABC transporter" evidence="4">
    <location>
        <begin position="5"/>
        <end position="227"/>
    </location>
</feature>